<dbReference type="STRING" id="349521.HCH_06793"/>
<evidence type="ECO:0000313" key="1">
    <source>
        <dbReference type="EMBL" id="ABC33417.1"/>
    </source>
</evidence>
<dbReference type="EMBL" id="CP000155">
    <property type="protein sequence ID" value="ABC33417.1"/>
    <property type="molecule type" value="Genomic_DNA"/>
</dbReference>
<keyword evidence="2" id="KW-1185">Reference proteome</keyword>
<dbReference type="AlphaFoldDB" id="Q2S7F7"/>
<reference evidence="1 2" key="1">
    <citation type="journal article" date="2005" name="Nucleic Acids Res.">
        <title>Genomic blueprint of Hahella chejuensis, a marine microbe producing an algicidal agent.</title>
        <authorList>
            <person name="Jeong H."/>
            <person name="Yim J.H."/>
            <person name="Lee C."/>
            <person name="Choi S.-H."/>
            <person name="Park Y.K."/>
            <person name="Yoon S.H."/>
            <person name="Hur C.-G."/>
            <person name="Kang H.-Y."/>
            <person name="Kim D."/>
            <person name="Lee H.H."/>
            <person name="Park K.H."/>
            <person name="Park S.-H."/>
            <person name="Park H.-S."/>
            <person name="Lee H.K."/>
            <person name="Oh T.K."/>
            <person name="Kim J.F."/>
        </authorList>
    </citation>
    <scope>NUCLEOTIDE SEQUENCE [LARGE SCALE GENOMIC DNA]</scope>
    <source>
        <strain evidence="1 2">KCTC 2396</strain>
    </source>
</reference>
<gene>
    <name evidence="1" type="ordered locus">HCH_06793</name>
</gene>
<name>Q2S7F7_HAHCH</name>
<dbReference type="KEGG" id="hch:HCH_06793"/>
<sequence>MSVDPTARPKSTGVFTAAAFLRAGFDASQVLSGSFKFLNQMVEFSITLPLTITVKQKGFL</sequence>
<organism evidence="1 2">
    <name type="scientific">Hahella chejuensis (strain KCTC 2396)</name>
    <dbReference type="NCBI Taxonomy" id="349521"/>
    <lineage>
        <taxon>Bacteria</taxon>
        <taxon>Pseudomonadati</taxon>
        <taxon>Pseudomonadota</taxon>
        <taxon>Gammaproteobacteria</taxon>
        <taxon>Oceanospirillales</taxon>
        <taxon>Hahellaceae</taxon>
        <taxon>Hahella</taxon>
    </lineage>
</organism>
<dbReference type="Proteomes" id="UP000000238">
    <property type="component" value="Chromosome"/>
</dbReference>
<accession>Q2S7F7</accession>
<dbReference type="HOGENOM" id="CLU_2935097_0_0_6"/>
<proteinExistence type="predicted"/>
<protein>
    <submittedName>
        <fullName evidence="1">Uncharacterized protein</fullName>
    </submittedName>
</protein>
<evidence type="ECO:0000313" key="2">
    <source>
        <dbReference type="Proteomes" id="UP000000238"/>
    </source>
</evidence>